<dbReference type="InterPro" id="IPR020667">
    <property type="entry name" value="DNA_mismatch_repair_MutL"/>
</dbReference>
<dbReference type="Pfam" id="PF13589">
    <property type="entry name" value="HATPase_c_3"/>
    <property type="match status" value="1"/>
</dbReference>
<dbReference type="HAMAP" id="MF_00149">
    <property type="entry name" value="DNA_mis_repair"/>
    <property type="match status" value="1"/>
</dbReference>
<dbReference type="Gene3D" id="3.30.1370.100">
    <property type="entry name" value="MutL, C-terminal domain, regulatory subdomain"/>
    <property type="match status" value="1"/>
</dbReference>
<dbReference type="InterPro" id="IPR013507">
    <property type="entry name" value="DNA_mismatch_S5_2-like"/>
</dbReference>
<dbReference type="GO" id="GO:0006298">
    <property type="term" value="P:mismatch repair"/>
    <property type="evidence" value="ECO:0007669"/>
    <property type="project" value="UniProtKB-UniRule"/>
</dbReference>
<evidence type="ECO:0000256" key="5">
    <source>
        <dbReference type="HAMAP-Rule" id="MF_00149"/>
    </source>
</evidence>
<dbReference type="InterPro" id="IPR036890">
    <property type="entry name" value="HATPase_C_sf"/>
</dbReference>
<name>A0A378JQT2_9GAMM</name>
<proteinExistence type="inferred from homology"/>
<keyword evidence="3 5" id="KW-0227">DNA damage</keyword>
<dbReference type="NCBIfam" id="TIGR00585">
    <property type="entry name" value="mutl"/>
    <property type="match status" value="1"/>
</dbReference>
<dbReference type="InterPro" id="IPR042120">
    <property type="entry name" value="MutL_C_dimsub"/>
</dbReference>
<dbReference type="AlphaFoldDB" id="A0A378JQT2"/>
<evidence type="ECO:0000259" key="6">
    <source>
        <dbReference type="SMART" id="SM01340"/>
    </source>
</evidence>
<comment type="function">
    <text evidence="5">This protein is involved in the repair of mismatches in DNA. It is required for dam-dependent methyl-directed DNA mismatch repair. May act as a 'molecular matchmaker', a protein that promotes the formation of a stable complex between two or more DNA-binding proteins in an ATP-dependent manner without itself being part of a final effector complex.</text>
</comment>
<gene>
    <name evidence="5 7" type="primary">mutL</name>
    <name evidence="7" type="ORF">NCTC13316_02655</name>
</gene>
<dbReference type="RefSeq" id="WP_115332092.1">
    <property type="nucleotide sequence ID" value="NZ_CAAAHP010000006.1"/>
</dbReference>
<dbReference type="SMART" id="SM01340">
    <property type="entry name" value="DNA_mis_repair"/>
    <property type="match status" value="1"/>
</dbReference>
<dbReference type="FunFam" id="3.30.565.10:FF:000003">
    <property type="entry name" value="DNA mismatch repair endonuclease MutL"/>
    <property type="match status" value="1"/>
</dbReference>
<dbReference type="InterPro" id="IPR014790">
    <property type="entry name" value="MutL_C"/>
</dbReference>
<dbReference type="Gene3D" id="3.30.565.10">
    <property type="entry name" value="Histidine kinase-like ATPase, C-terminal domain"/>
    <property type="match status" value="1"/>
</dbReference>
<keyword evidence="4 5" id="KW-0234">DNA repair</keyword>
<dbReference type="SUPFAM" id="SSF55874">
    <property type="entry name" value="ATPase domain of HSP90 chaperone/DNA topoisomerase II/histidine kinase"/>
    <property type="match status" value="1"/>
</dbReference>
<dbReference type="EMBL" id="UGOD01000001">
    <property type="protein sequence ID" value="STX52539.1"/>
    <property type="molecule type" value="Genomic_DNA"/>
</dbReference>
<dbReference type="SUPFAM" id="SSF54211">
    <property type="entry name" value="Ribosomal protein S5 domain 2-like"/>
    <property type="match status" value="1"/>
</dbReference>
<dbReference type="Pfam" id="PF01119">
    <property type="entry name" value="DNA_mis_repair"/>
    <property type="match status" value="1"/>
</dbReference>
<dbReference type="Proteomes" id="UP000254794">
    <property type="component" value="Unassembled WGS sequence"/>
</dbReference>
<feature type="domain" description="DNA mismatch repair protein S5" evidence="6">
    <location>
        <begin position="210"/>
        <end position="328"/>
    </location>
</feature>
<dbReference type="GO" id="GO:0140664">
    <property type="term" value="F:ATP-dependent DNA damage sensor activity"/>
    <property type="evidence" value="ECO:0007669"/>
    <property type="project" value="InterPro"/>
</dbReference>
<dbReference type="PROSITE" id="PS00058">
    <property type="entry name" value="DNA_MISMATCH_REPAIR_1"/>
    <property type="match status" value="1"/>
</dbReference>
<evidence type="ECO:0000256" key="2">
    <source>
        <dbReference type="ARBA" id="ARBA00021975"/>
    </source>
</evidence>
<accession>A0A378JQT2</accession>
<dbReference type="Gene3D" id="3.30.1540.20">
    <property type="entry name" value="MutL, C-terminal domain, dimerisation subdomain"/>
    <property type="match status" value="1"/>
</dbReference>
<keyword evidence="8" id="KW-1185">Reference proteome</keyword>
<evidence type="ECO:0000256" key="3">
    <source>
        <dbReference type="ARBA" id="ARBA00022763"/>
    </source>
</evidence>
<organism evidence="7 8">
    <name type="scientific">Legionella busanensis</name>
    <dbReference type="NCBI Taxonomy" id="190655"/>
    <lineage>
        <taxon>Bacteria</taxon>
        <taxon>Pseudomonadati</taxon>
        <taxon>Pseudomonadota</taxon>
        <taxon>Gammaproteobacteria</taxon>
        <taxon>Legionellales</taxon>
        <taxon>Legionellaceae</taxon>
        <taxon>Legionella</taxon>
    </lineage>
</organism>
<dbReference type="GO" id="GO:0016887">
    <property type="term" value="F:ATP hydrolysis activity"/>
    <property type="evidence" value="ECO:0007669"/>
    <property type="project" value="InterPro"/>
</dbReference>
<dbReference type="PANTHER" id="PTHR10073:SF12">
    <property type="entry name" value="DNA MISMATCH REPAIR PROTEIN MLH1"/>
    <property type="match status" value="1"/>
</dbReference>
<dbReference type="CDD" id="cd03482">
    <property type="entry name" value="MutL_Trans_MutL"/>
    <property type="match status" value="1"/>
</dbReference>
<dbReference type="GO" id="GO:0005524">
    <property type="term" value="F:ATP binding"/>
    <property type="evidence" value="ECO:0007669"/>
    <property type="project" value="InterPro"/>
</dbReference>
<dbReference type="PANTHER" id="PTHR10073">
    <property type="entry name" value="DNA MISMATCH REPAIR PROTEIN MLH, PMS, MUTL"/>
    <property type="match status" value="1"/>
</dbReference>
<protein>
    <recommendedName>
        <fullName evidence="2 5">DNA mismatch repair protein MutL</fullName>
    </recommendedName>
</protein>
<dbReference type="Gene3D" id="3.30.230.10">
    <property type="match status" value="1"/>
</dbReference>
<dbReference type="OrthoDB" id="9763467at2"/>
<dbReference type="InterPro" id="IPR042121">
    <property type="entry name" value="MutL_C_regsub"/>
</dbReference>
<sequence>MRIHQLSTEVANQIAAGEVIERPASVVKELLENALDAQADVIHIDIGFGGLNQIKISDNGIGIVAEDLPLAITPHATSKISKLEDLAAIESLGFRGEALASIASISKLTISSKPAMQEHGMLLEYQNQAAKVRPFPRAKGTTVDVCDLFYNAPVRKKFLKTEQTEFQAIDNLVRRFALSAPHVTIKLNHNGKSILSLPAATQEVLQQARISRLLGKQFIESAMYFNAEHNGVKLYGWISDIHYQRSQNDKIWVYINGRMVKDKLVNHAIKQVYEPILYPGRHPACILYLVIDPQEIDVNVHPTKHEVRFQQPRLIHDFINTQLRHTLNLPVHLNPSFSKEWPKRQLTKEPLRIQENNENFNWLMQQDQTQTNFKWLQLYKRYLLIYLNQKPYLVDLLKLQQQWLQDILRSSTLPLASRALLVPVYSDIPTLSFTDLQLARELLLKVGIDIQLKEENKLIIYSLPQLIPNLNLKSFLVTFFASPYFNLDSLIDLLVKNCTQDDTPITEEQCRSYISYLEENQSVLEKSQVIKCLSKEVCQSLLNVE</sequence>
<dbReference type="SUPFAM" id="SSF118116">
    <property type="entry name" value="DNA mismatch repair protein MutL"/>
    <property type="match status" value="1"/>
</dbReference>
<evidence type="ECO:0000256" key="1">
    <source>
        <dbReference type="ARBA" id="ARBA00006082"/>
    </source>
</evidence>
<evidence type="ECO:0000313" key="7">
    <source>
        <dbReference type="EMBL" id="STX52539.1"/>
    </source>
</evidence>
<dbReference type="InterPro" id="IPR014762">
    <property type="entry name" value="DNA_mismatch_repair_CS"/>
</dbReference>
<dbReference type="Pfam" id="PF08676">
    <property type="entry name" value="MutL_C"/>
    <property type="match status" value="1"/>
</dbReference>
<comment type="similarity">
    <text evidence="1 5">Belongs to the DNA mismatch repair MutL/HexB family.</text>
</comment>
<dbReference type="InterPro" id="IPR020568">
    <property type="entry name" value="Ribosomal_Su5_D2-typ_SF"/>
</dbReference>
<evidence type="ECO:0000313" key="8">
    <source>
        <dbReference type="Proteomes" id="UP000254794"/>
    </source>
</evidence>
<dbReference type="GO" id="GO:0032300">
    <property type="term" value="C:mismatch repair complex"/>
    <property type="evidence" value="ECO:0007669"/>
    <property type="project" value="InterPro"/>
</dbReference>
<evidence type="ECO:0000256" key="4">
    <source>
        <dbReference type="ARBA" id="ARBA00023204"/>
    </source>
</evidence>
<dbReference type="InterPro" id="IPR037198">
    <property type="entry name" value="MutL_C_sf"/>
</dbReference>
<dbReference type="CDD" id="cd16926">
    <property type="entry name" value="HATPase_MutL-MLH-PMS-like"/>
    <property type="match status" value="1"/>
</dbReference>
<dbReference type="InterPro" id="IPR014721">
    <property type="entry name" value="Ribsml_uS5_D2-typ_fold_subgr"/>
</dbReference>
<dbReference type="GO" id="GO:0030983">
    <property type="term" value="F:mismatched DNA binding"/>
    <property type="evidence" value="ECO:0007669"/>
    <property type="project" value="InterPro"/>
</dbReference>
<dbReference type="InterPro" id="IPR002099">
    <property type="entry name" value="MutL/Mlh/PMS"/>
</dbReference>
<dbReference type="InterPro" id="IPR038973">
    <property type="entry name" value="MutL/Mlh/Pms-like"/>
</dbReference>
<reference evidence="7 8" key="1">
    <citation type="submission" date="2018-06" db="EMBL/GenBank/DDBJ databases">
        <authorList>
            <consortium name="Pathogen Informatics"/>
            <person name="Doyle S."/>
        </authorList>
    </citation>
    <scope>NUCLEOTIDE SEQUENCE [LARGE SCALE GENOMIC DNA]</scope>
    <source>
        <strain evidence="7 8">NCTC13316</strain>
    </source>
</reference>